<name>A0ABT2FK66_9GAMM</name>
<protein>
    <submittedName>
        <fullName evidence="2">Uncharacterized protein</fullName>
    </submittedName>
</protein>
<organism evidence="2 3">
    <name type="scientific">Shewanella electrica</name>
    <dbReference type="NCBI Taxonomy" id="515560"/>
    <lineage>
        <taxon>Bacteria</taxon>
        <taxon>Pseudomonadati</taxon>
        <taxon>Pseudomonadota</taxon>
        <taxon>Gammaproteobacteria</taxon>
        <taxon>Alteromonadales</taxon>
        <taxon>Shewanellaceae</taxon>
        <taxon>Shewanella</taxon>
    </lineage>
</organism>
<sequence>MNSKKWVSLIASVVLIGHAILGLIRGEILLKGGSTIEFQVEPIAFIALVSLEIAISMYVVWAFLIVDKRS</sequence>
<dbReference type="Proteomes" id="UP001201549">
    <property type="component" value="Unassembled WGS sequence"/>
</dbReference>
<keyword evidence="1" id="KW-0472">Membrane</keyword>
<dbReference type="RefSeq" id="WP_238895028.1">
    <property type="nucleotide sequence ID" value="NZ_JAKOGG010000002.1"/>
</dbReference>
<reference evidence="2 3" key="1">
    <citation type="submission" date="2022-02" db="EMBL/GenBank/DDBJ databases">
        <authorList>
            <person name="Zhuang L."/>
        </authorList>
    </citation>
    <scope>NUCLEOTIDE SEQUENCE [LARGE SCALE GENOMIC DNA]</scope>
    <source>
        <strain evidence="2 3">C32</strain>
    </source>
</reference>
<dbReference type="EMBL" id="JAKOGG010000002">
    <property type="protein sequence ID" value="MCS4555634.1"/>
    <property type="molecule type" value="Genomic_DNA"/>
</dbReference>
<comment type="caution">
    <text evidence="2">The sequence shown here is derived from an EMBL/GenBank/DDBJ whole genome shotgun (WGS) entry which is preliminary data.</text>
</comment>
<keyword evidence="3" id="KW-1185">Reference proteome</keyword>
<evidence type="ECO:0000313" key="2">
    <source>
        <dbReference type="EMBL" id="MCS4555634.1"/>
    </source>
</evidence>
<gene>
    <name evidence="2" type="ORF">L9G74_04230</name>
</gene>
<evidence type="ECO:0000313" key="3">
    <source>
        <dbReference type="Proteomes" id="UP001201549"/>
    </source>
</evidence>
<keyword evidence="1" id="KW-0812">Transmembrane</keyword>
<feature type="transmembrane region" description="Helical" evidence="1">
    <location>
        <begin position="7"/>
        <end position="24"/>
    </location>
</feature>
<keyword evidence="1" id="KW-1133">Transmembrane helix</keyword>
<reference evidence="3" key="2">
    <citation type="submission" date="2023-07" db="EMBL/GenBank/DDBJ databases">
        <title>Shewanella mangrovi sp. nov., an acetaldehyde- degrading bacterium isolated from mangrove sediment.</title>
        <authorList>
            <person name="Liu Y."/>
        </authorList>
    </citation>
    <scope>NUCLEOTIDE SEQUENCE [LARGE SCALE GENOMIC DNA]</scope>
    <source>
        <strain evidence="3">C32</strain>
    </source>
</reference>
<evidence type="ECO:0000256" key="1">
    <source>
        <dbReference type="SAM" id="Phobius"/>
    </source>
</evidence>
<accession>A0ABT2FK66</accession>
<proteinExistence type="predicted"/>
<feature type="transmembrane region" description="Helical" evidence="1">
    <location>
        <begin position="44"/>
        <end position="66"/>
    </location>
</feature>